<reference evidence="3" key="1">
    <citation type="journal article" date="2020" name="Stud. Mycol.">
        <title>101 Dothideomycetes genomes: a test case for predicting lifestyles and emergence of pathogens.</title>
        <authorList>
            <person name="Haridas S."/>
            <person name="Albert R."/>
            <person name="Binder M."/>
            <person name="Bloem J."/>
            <person name="Labutti K."/>
            <person name="Salamov A."/>
            <person name="Andreopoulos B."/>
            <person name="Baker S."/>
            <person name="Barry K."/>
            <person name="Bills G."/>
            <person name="Bluhm B."/>
            <person name="Cannon C."/>
            <person name="Castanera R."/>
            <person name="Culley D."/>
            <person name="Daum C."/>
            <person name="Ezra D."/>
            <person name="Gonzalez J."/>
            <person name="Henrissat B."/>
            <person name="Kuo A."/>
            <person name="Liang C."/>
            <person name="Lipzen A."/>
            <person name="Lutzoni F."/>
            <person name="Magnuson J."/>
            <person name="Mondo S."/>
            <person name="Nolan M."/>
            <person name="Ohm R."/>
            <person name="Pangilinan J."/>
            <person name="Park H.-J."/>
            <person name="Ramirez L."/>
            <person name="Alfaro M."/>
            <person name="Sun H."/>
            <person name="Tritt A."/>
            <person name="Yoshinaga Y."/>
            <person name="Zwiers L.-H."/>
            <person name="Turgeon B."/>
            <person name="Goodwin S."/>
            <person name="Spatafora J."/>
            <person name="Crous P."/>
            <person name="Grigoriev I."/>
        </authorList>
    </citation>
    <scope>NUCLEOTIDE SEQUENCE</scope>
    <source>
        <strain evidence="3">CBS 115976</strain>
    </source>
</reference>
<evidence type="ECO:0000259" key="2">
    <source>
        <dbReference type="Pfam" id="PF01966"/>
    </source>
</evidence>
<dbReference type="Proteomes" id="UP000799302">
    <property type="component" value="Unassembled WGS sequence"/>
</dbReference>
<dbReference type="Gene3D" id="1.10.3210.10">
    <property type="entry name" value="Hypothetical protein af1432"/>
    <property type="match status" value="1"/>
</dbReference>
<keyword evidence="4" id="KW-1185">Reference proteome</keyword>
<feature type="signal peptide" evidence="1">
    <location>
        <begin position="1"/>
        <end position="21"/>
    </location>
</feature>
<proteinExistence type="predicted"/>
<organism evidence="3 4">
    <name type="scientific">Microthyrium microscopicum</name>
    <dbReference type="NCBI Taxonomy" id="703497"/>
    <lineage>
        <taxon>Eukaryota</taxon>
        <taxon>Fungi</taxon>
        <taxon>Dikarya</taxon>
        <taxon>Ascomycota</taxon>
        <taxon>Pezizomycotina</taxon>
        <taxon>Dothideomycetes</taxon>
        <taxon>Dothideomycetes incertae sedis</taxon>
        <taxon>Microthyriales</taxon>
        <taxon>Microthyriaceae</taxon>
        <taxon>Microthyrium</taxon>
    </lineage>
</organism>
<sequence length="250" mass="28118">MFTNILVVTLTFLSCALTAVALLPSYPTRVIAGVTVIDTPIVRSAIDFARSHMDDDIFNHCMRAWVLGALMISKNSILREVVDVEVHAVGIILHDLGWDRRPNSDTVSKDRRFEVDGAIAAREFIRRHEDGKKWEERRVQLVWDSIALHAERKIAYFKEEEVQAVSKSSALDIGGADFGITQTEYALIAKEFKKDGLRAALNSSIVWLCQTKPASTMDNWMMAWGERYVANYSTAAGPRRIDGIFSNLRS</sequence>
<dbReference type="PANTHER" id="PTHR35569:SF1">
    <property type="entry name" value="CYANAMIDE HYDRATASE DDI2-RELATED"/>
    <property type="match status" value="1"/>
</dbReference>
<evidence type="ECO:0000313" key="3">
    <source>
        <dbReference type="EMBL" id="KAF2673006.1"/>
    </source>
</evidence>
<name>A0A6A6UMT9_9PEZI</name>
<evidence type="ECO:0000313" key="4">
    <source>
        <dbReference type="Proteomes" id="UP000799302"/>
    </source>
</evidence>
<feature type="domain" description="HD" evidence="2">
    <location>
        <begin position="58"/>
        <end position="159"/>
    </location>
</feature>
<dbReference type="CDD" id="cd00077">
    <property type="entry name" value="HDc"/>
    <property type="match status" value="1"/>
</dbReference>
<protein>
    <recommendedName>
        <fullName evidence="2">HD domain-containing protein</fullName>
    </recommendedName>
</protein>
<gene>
    <name evidence="3" type="ORF">BT63DRAFT_451035</name>
</gene>
<dbReference type="SUPFAM" id="SSF109604">
    <property type="entry name" value="HD-domain/PDEase-like"/>
    <property type="match status" value="1"/>
</dbReference>
<dbReference type="InterPro" id="IPR003607">
    <property type="entry name" value="HD/PDEase_dom"/>
</dbReference>
<dbReference type="PANTHER" id="PTHR35569">
    <property type="entry name" value="CYANAMIDE HYDRATASE DDI2-RELATED"/>
    <property type="match status" value="1"/>
</dbReference>
<dbReference type="Pfam" id="PF01966">
    <property type="entry name" value="HD"/>
    <property type="match status" value="1"/>
</dbReference>
<accession>A0A6A6UMT9</accession>
<dbReference type="AlphaFoldDB" id="A0A6A6UMT9"/>
<evidence type="ECO:0000256" key="1">
    <source>
        <dbReference type="SAM" id="SignalP"/>
    </source>
</evidence>
<dbReference type="EMBL" id="MU004231">
    <property type="protein sequence ID" value="KAF2673006.1"/>
    <property type="molecule type" value="Genomic_DNA"/>
</dbReference>
<feature type="chain" id="PRO_5025443343" description="HD domain-containing protein" evidence="1">
    <location>
        <begin position="22"/>
        <end position="250"/>
    </location>
</feature>
<keyword evidence="1" id="KW-0732">Signal</keyword>
<dbReference type="InterPro" id="IPR006674">
    <property type="entry name" value="HD_domain"/>
</dbReference>
<dbReference type="OrthoDB" id="2378324at2759"/>